<keyword evidence="5" id="KW-0255">Endonuclease</keyword>
<dbReference type="GO" id="GO:0006260">
    <property type="term" value="P:DNA replication"/>
    <property type="evidence" value="ECO:0007669"/>
    <property type="project" value="UniProtKB-KW"/>
</dbReference>
<comment type="similarity">
    <text evidence="2">Belongs to the phage GPA family.</text>
</comment>
<keyword evidence="6" id="KW-0378">Hydrolase</keyword>
<keyword evidence="3" id="KW-0235">DNA replication</keyword>
<dbReference type="SUPFAM" id="SSF55729">
    <property type="entry name" value="Acyl-CoA N-acyltransferases (Nat)"/>
    <property type="match status" value="1"/>
</dbReference>
<accession>A0A0A1FJD3</accession>
<dbReference type="InterPro" id="IPR016181">
    <property type="entry name" value="Acyl_CoA_acyltransferase"/>
</dbReference>
<evidence type="ECO:0000256" key="2">
    <source>
        <dbReference type="ARBA" id="ARBA00009260"/>
    </source>
</evidence>
<dbReference type="OrthoDB" id="5568266at2"/>
<evidence type="ECO:0000256" key="1">
    <source>
        <dbReference type="ARBA" id="ARBA00003293"/>
    </source>
</evidence>
<dbReference type="RefSeq" id="WP_052135319.1">
    <property type="nucleotide sequence ID" value="NZ_CP009962.1"/>
</dbReference>
<dbReference type="STRING" id="279058.LT85_3859"/>
<feature type="domain" description="Replication gene A protein-like" evidence="7">
    <location>
        <begin position="65"/>
        <end position="355"/>
    </location>
</feature>
<dbReference type="InterPro" id="IPR008766">
    <property type="entry name" value="Replication_gene_A-like"/>
</dbReference>
<evidence type="ECO:0000256" key="6">
    <source>
        <dbReference type="ARBA" id="ARBA00022801"/>
    </source>
</evidence>
<proteinExistence type="inferred from homology"/>
<dbReference type="GO" id="GO:0004519">
    <property type="term" value="F:endonuclease activity"/>
    <property type="evidence" value="ECO:0007669"/>
    <property type="project" value="UniProtKB-KW"/>
</dbReference>
<dbReference type="Proteomes" id="UP000030302">
    <property type="component" value="Chromosome"/>
</dbReference>
<comment type="function">
    <text evidence="1">Possible endonuclease which induces a single-strand cut and initiates DNA replication.</text>
</comment>
<reference evidence="9" key="1">
    <citation type="journal article" date="2014" name="Soil Biol. Biochem.">
        <title>Structure and function of bacterial communities in ageing soils: Insights from the Mendocino ecological staircase.</title>
        <authorList>
            <person name="Uroz S."/>
            <person name="Tech J.J."/>
            <person name="Sawaya N.A."/>
            <person name="Frey-Klett P."/>
            <person name="Leveau J.H.J."/>
        </authorList>
    </citation>
    <scope>NUCLEOTIDE SEQUENCE [LARGE SCALE GENOMIC DNA]</scope>
    <source>
        <strain evidence="9">Cal35</strain>
    </source>
</reference>
<evidence type="ECO:0000256" key="5">
    <source>
        <dbReference type="ARBA" id="ARBA00022759"/>
    </source>
</evidence>
<dbReference type="KEGG" id="care:LT85_3859"/>
<sequence length="654" mass="73913">MSYRFYSTDGITGLPRRMGRALRDLFVRDGYQKHEHKVDVIDEIWTEDQLLPLDASDGAIYRAADSAARECYQLCADLQSLDAIVSAIRVVCDRLQVPPPAGKEEVEIIRRAVDKAWWHRGIRKAHARRCEHMAIRLGFTHYRAGPYVSNETAYRQRRRNTQNAKLLASIELQNEKGQVYSLEALAALGTANKSIRKGELMTRIRGFEEIAFDLGHVGVFATITAPSKYHAVLSKSGQANPKYIEFGEPTPRDAQAYLCDVWKCIRSKLHRDGIHAYGFRIAEPHHDGCPHWHMLMFVPPEHQERYEAVITAYALLEDGNERGAEKNRVKLVRIEAGKGTAAGYIIKYVSKNVDGENLNEHYVIEDGRNHIVAEDLVGDELITPSQRVCYWAQTWGIRQFQQVGGAPIGPWRELRRVKSEVLIHAPEAVKAAWDAAQSIKATEVNIVDGKRVEIVKTIKQASFRDYLRAQGGPLVGRKGIVKIAKRTTIVEGKYATYETEKPCGIYHAWNPNAVYESVRYQWAVVGATRAVAFDVPWTGVNNCTHKSKKRISTSVLTLEESAAIAVRLAKFIEKNPQPAYQPTDWSAIEKKSKDLERETKDFADASNGERERMGKLETAAYDNNDMTARKRLVAIWAALHACPYPRIFMTESDL</sequence>
<dbReference type="AlphaFoldDB" id="A0A0A1FJD3"/>
<evidence type="ECO:0000313" key="9">
    <source>
        <dbReference type="Proteomes" id="UP000030302"/>
    </source>
</evidence>
<dbReference type="Pfam" id="PF05840">
    <property type="entry name" value="Phage_GPA"/>
    <property type="match status" value="1"/>
</dbReference>
<dbReference type="GO" id="GO:0016787">
    <property type="term" value="F:hydrolase activity"/>
    <property type="evidence" value="ECO:0007669"/>
    <property type="project" value="UniProtKB-KW"/>
</dbReference>
<gene>
    <name evidence="8" type="ORF">LT85_3859</name>
</gene>
<evidence type="ECO:0000313" key="8">
    <source>
        <dbReference type="EMBL" id="AIY43017.1"/>
    </source>
</evidence>
<dbReference type="HOGENOM" id="CLU_013772_4_2_4"/>
<protein>
    <submittedName>
        <fullName evidence="8">Replication gene A protein</fullName>
    </submittedName>
</protein>
<organism evidence="8 9">
    <name type="scientific">Collimonas arenae</name>
    <dbReference type="NCBI Taxonomy" id="279058"/>
    <lineage>
        <taxon>Bacteria</taxon>
        <taxon>Pseudomonadati</taxon>
        <taxon>Pseudomonadota</taxon>
        <taxon>Betaproteobacteria</taxon>
        <taxon>Burkholderiales</taxon>
        <taxon>Oxalobacteraceae</taxon>
        <taxon>Collimonas</taxon>
    </lineage>
</organism>
<dbReference type="EMBL" id="CP009962">
    <property type="protein sequence ID" value="AIY43017.1"/>
    <property type="molecule type" value="Genomic_DNA"/>
</dbReference>
<evidence type="ECO:0000259" key="7">
    <source>
        <dbReference type="Pfam" id="PF05840"/>
    </source>
</evidence>
<evidence type="ECO:0000256" key="4">
    <source>
        <dbReference type="ARBA" id="ARBA00022722"/>
    </source>
</evidence>
<name>A0A0A1FJD3_9BURK</name>
<keyword evidence="9" id="KW-1185">Reference proteome</keyword>
<keyword evidence="4" id="KW-0540">Nuclease</keyword>
<evidence type="ECO:0000256" key="3">
    <source>
        <dbReference type="ARBA" id="ARBA00022705"/>
    </source>
</evidence>